<gene>
    <name evidence="3" type="ORF">RM877_27625</name>
</gene>
<feature type="region of interest" description="Disordered" evidence="1">
    <location>
        <begin position="396"/>
        <end position="460"/>
    </location>
</feature>
<evidence type="ECO:0000313" key="3">
    <source>
        <dbReference type="EMBL" id="MDT0438461.1"/>
    </source>
</evidence>
<keyword evidence="2" id="KW-0812">Transmembrane</keyword>
<proteinExistence type="predicted"/>
<dbReference type="AlphaFoldDB" id="A0ABD5EUR9"/>
<dbReference type="RefSeq" id="WP_311638765.1">
    <property type="nucleotide sequence ID" value="NZ_JAVRES010000017.1"/>
</dbReference>
<protein>
    <recommendedName>
        <fullName evidence="5">Methyl-accepting chemotaxis protein</fullName>
    </recommendedName>
</protein>
<feature type="compositionally biased region" description="Low complexity" evidence="1">
    <location>
        <begin position="396"/>
        <end position="431"/>
    </location>
</feature>
<dbReference type="Proteomes" id="UP001183535">
    <property type="component" value="Unassembled WGS sequence"/>
</dbReference>
<name>A0ABD5EUR9_9ACTN</name>
<evidence type="ECO:0008006" key="5">
    <source>
        <dbReference type="Google" id="ProtNLM"/>
    </source>
</evidence>
<evidence type="ECO:0000313" key="4">
    <source>
        <dbReference type="Proteomes" id="UP001183535"/>
    </source>
</evidence>
<keyword evidence="2" id="KW-1133">Transmembrane helix</keyword>
<feature type="transmembrane region" description="Helical" evidence="2">
    <location>
        <begin position="92"/>
        <end position="113"/>
    </location>
</feature>
<organism evidence="3 4">
    <name type="scientific">Streptomyces doudnae</name>
    <dbReference type="NCBI Taxonomy" id="3075536"/>
    <lineage>
        <taxon>Bacteria</taxon>
        <taxon>Bacillati</taxon>
        <taxon>Actinomycetota</taxon>
        <taxon>Actinomycetes</taxon>
        <taxon>Kitasatosporales</taxon>
        <taxon>Streptomycetaceae</taxon>
        <taxon>Streptomyces</taxon>
    </lineage>
</organism>
<evidence type="ECO:0000256" key="1">
    <source>
        <dbReference type="SAM" id="MobiDB-lite"/>
    </source>
</evidence>
<accession>A0ABD5EUR9</accession>
<evidence type="ECO:0000256" key="2">
    <source>
        <dbReference type="SAM" id="Phobius"/>
    </source>
</evidence>
<dbReference type="EMBL" id="JAVRES010000017">
    <property type="protein sequence ID" value="MDT0438461.1"/>
    <property type="molecule type" value="Genomic_DNA"/>
</dbReference>
<feature type="compositionally biased region" description="Basic and acidic residues" evidence="1">
    <location>
        <begin position="451"/>
        <end position="460"/>
    </location>
</feature>
<reference evidence="4" key="1">
    <citation type="submission" date="2023-07" db="EMBL/GenBank/DDBJ databases">
        <title>30 novel species of actinomycetes from the DSMZ collection.</title>
        <authorList>
            <person name="Nouioui I."/>
        </authorList>
    </citation>
    <scope>NUCLEOTIDE SEQUENCE [LARGE SCALE GENOMIC DNA]</scope>
    <source>
        <strain evidence="4">DSM 41981</strain>
    </source>
</reference>
<keyword evidence="4" id="KW-1185">Reference proteome</keyword>
<comment type="caution">
    <text evidence="3">The sequence shown here is derived from an EMBL/GenBank/DDBJ whole genome shotgun (WGS) entry which is preliminary data.</text>
</comment>
<feature type="compositionally biased region" description="Gly residues" evidence="1">
    <location>
        <begin position="432"/>
        <end position="442"/>
    </location>
</feature>
<feature type="transmembrane region" description="Helical" evidence="2">
    <location>
        <begin position="156"/>
        <end position="175"/>
    </location>
</feature>
<keyword evidence="2" id="KW-0472">Membrane</keyword>
<sequence>MTTASTPPGANFLDPGELGEKLAALLTAHPGRFTGRADELRCLAHDLKTDDARLNSWAEIDLTAAFVRPETLGAPPAKAAARRWWRRPPREGVLEAALGVLVFVPLLVTWFGLREAVRAYGALSRADPQEATRPFLQLWQTGFEGRLAPVGRFENVALTAVALISLLVLLSVWHARARSVAERREEQRQDEDDRLLGTLAALLTRVQVCLVPRRAASPQQFARELTNTAKQLQTLVQNARAGNEGLLRSAKAVGNATDALQRATTGLSAELPAIAEAARRVEDAVRAGAAATDRARADGEAAGRDLAAKIKAAEDGVRTAFSSLVAEQKALAAGAQQTARAAEQAAQAVVAGAGRTNDVVDGMREATERWDAAAAHWQDAAARLEQGIDTLTATASAAAPLPAPRNGAPAPGRPATEAFPGGFTDDFPAGFPDGGNGPGGASGTVRLRRTGRGDRPDGDL</sequence>